<dbReference type="Proteomes" id="UP000651977">
    <property type="component" value="Unassembled WGS sequence"/>
</dbReference>
<proteinExistence type="inferred from homology"/>
<keyword evidence="12" id="KW-1185">Reference proteome</keyword>
<comment type="caution">
    <text evidence="11">The sequence shown here is derived from an EMBL/GenBank/DDBJ whole genome shotgun (WGS) entry which is preliminary data.</text>
</comment>
<dbReference type="PROSITE" id="PS50928">
    <property type="entry name" value="ABC_TM1"/>
    <property type="match status" value="1"/>
</dbReference>
<dbReference type="SUPFAM" id="SSF161098">
    <property type="entry name" value="MetI-like"/>
    <property type="match status" value="1"/>
</dbReference>
<feature type="domain" description="ABC transmembrane type-1" evidence="10">
    <location>
        <begin position="74"/>
        <end position="306"/>
    </location>
</feature>
<evidence type="ECO:0000256" key="5">
    <source>
        <dbReference type="ARBA" id="ARBA00022692"/>
    </source>
</evidence>
<dbReference type="InterPro" id="IPR000515">
    <property type="entry name" value="MetI-like"/>
</dbReference>
<sequence>MLRYLIRRLNLLIITFLAINLIAFVFQQNQSIYVASDSSWLAQFLKFVWQNLNGDLGVSSVSGKPVFDELLVFLPATLELCFSAFLLSFLIGVPLGTLAGIYHQHWIRNLILSVTMVGYSIPVFWLAMLLVMNSSLMLGWFPVSGRYDLLLEIPQITGFGIIDVFWLEPQARWPAFISIINHLTLPTLVLAVVPTTEVIRQLSNSMAKVMNESYIKAATTKGLSKWQIVSRHALHNALPPILPSLGLQFGNVLTMAMVLEVVFAWPGIGRWLISSIYQQDYVAIQGGMLAVATLVITTFVLTDIFTALIHPLRRREVYAQY</sequence>
<dbReference type="Gene3D" id="1.10.3720.10">
    <property type="entry name" value="MetI-like"/>
    <property type="match status" value="1"/>
</dbReference>
<keyword evidence="3" id="KW-1003">Cell membrane</keyword>
<protein>
    <submittedName>
        <fullName evidence="11">Antimicrobial peptide ABC transporter permease SapB</fullName>
    </submittedName>
</protein>
<feature type="transmembrane region" description="Helical" evidence="9">
    <location>
        <begin position="9"/>
        <end position="26"/>
    </location>
</feature>
<feature type="transmembrane region" description="Helical" evidence="9">
    <location>
        <begin position="249"/>
        <end position="268"/>
    </location>
</feature>
<evidence type="ECO:0000256" key="6">
    <source>
        <dbReference type="ARBA" id="ARBA00022989"/>
    </source>
</evidence>
<keyword evidence="5 9" id="KW-0812">Transmembrane</keyword>
<organism evidence="11 12">
    <name type="scientific">Agarivorans gilvus</name>
    <dbReference type="NCBI Taxonomy" id="680279"/>
    <lineage>
        <taxon>Bacteria</taxon>
        <taxon>Pseudomonadati</taxon>
        <taxon>Pseudomonadota</taxon>
        <taxon>Gammaproteobacteria</taxon>
        <taxon>Alteromonadales</taxon>
        <taxon>Alteromonadaceae</taxon>
        <taxon>Agarivorans</taxon>
    </lineage>
</organism>
<reference evidence="12" key="1">
    <citation type="journal article" date="2019" name="Int. J. Syst. Evol. Microbiol.">
        <title>The Global Catalogue of Microorganisms (GCM) 10K type strain sequencing project: providing services to taxonomists for standard genome sequencing and annotation.</title>
        <authorList>
            <consortium name="The Broad Institute Genomics Platform"/>
            <consortium name="The Broad Institute Genome Sequencing Center for Infectious Disease"/>
            <person name="Wu L."/>
            <person name="Ma J."/>
        </authorList>
    </citation>
    <scope>NUCLEOTIDE SEQUENCE [LARGE SCALE GENOMIC DNA]</scope>
    <source>
        <strain evidence="12">CGMCC 1.10131</strain>
    </source>
</reference>
<keyword evidence="6 9" id="KW-1133">Transmembrane helix</keyword>
<evidence type="ECO:0000313" key="12">
    <source>
        <dbReference type="Proteomes" id="UP000651977"/>
    </source>
</evidence>
<dbReference type="PANTHER" id="PTHR43163:SF4">
    <property type="entry name" value="PUTRESCINE EXPORT SYSTEM PERMEASE PROTEIN SAPB"/>
    <property type="match status" value="1"/>
</dbReference>
<evidence type="ECO:0000256" key="2">
    <source>
        <dbReference type="ARBA" id="ARBA00022448"/>
    </source>
</evidence>
<keyword evidence="2 9" id="KW-0813">Transport</keyword>
<evidence type="ECO:0000256" key="4">
    <source>
        <dbReference type="ARBA" id="ARBA00022519"/>
    </source>
</evidence>
<evidence type="ECO:0000256" key="9">
    <source>
        <dbReference type="RuleBase" id="RU363032"/>
    </source>
</evidence>
<evidence type="ECO:0000256" key="3">
    <source>
        <dbReference type="ARBA" id="ARBA00022475"/>
    </source>
</evidence>
<dbReference type="PANTHER" id="PTHR43163">
    <property type="entry name" value="DIPEPTIDE TRANSPORT SYSTEM PERMEASE PROTEIN DPPB-RELATED"/>
    <property type="match status" value="1"/>
</dbReference>
<evidence type="ECO:0000313" key="11">
    <source>
        <dbReference type="EMBL" id="GGB16401.1"/>
    </source>
</evidence>
<name>A0ABQ1I6N2_9ALTE</name>
<dbReference type="RefSeq" id="WP_055732004.1">
    <property type="nucleotide sequence ID" value="NZ_BMDY01000022.1"/>
</dbReference>
<dbReference type="CDD" id="cd06261">
    <property type="entry name" value="TM_PBP2"/>
    <property type="match status" value="1"/>
</dbReference>
<accession>A0ABQ1I6N2</accession>
<feature type="transmembrane region" description="Helical" evidence="9">
    <location>
        <begin position="288"/>
        <end position="309"/>
    </location>
</feature>
<comment type="similarity">
    <text evidence="8">Belongs to the binding-protein-dependent transport system permease family. OppBC subfamily.</text>
</comment>
<comment type="subcellular location">
    <subcellularLocation>
        <location evidence="1">Cell inner membrane</location>
        <topology evidence="1">Multi-pass membrane protein</topology>
    </subcellularLocation>
    <subcellularLocation>
        <location evidence="9">Cell membrane</location>
        <topology evidence="9">Multi-pass membrane protein</topology>
    </subcellularLocation>
</comment>
<evidence type="ECO:0000256" key="7">
    <source>
        <dbReference type="ARBA" id="ARBA00023136"/>
    </source>
</evidence>
<evidence type="ECO:0000256" key="8">
    <source>
        <dbReference type="ARBA" id="ARBA00024202"/>
    </source>
</evidence>
<evidence type="ECO:0000256" key="1">
    <source>
        <dbReference type="ARBA" id="ARBA00004429"/>
    </source>
</evidence>
<feature type="transmembrane region" description="Helical" evidence="9">
    <location>
        <begin position="110"/>
        <end position="132"/>
    </location>
</feature>
<dbReference type="EMBL" id="BMDY01000022">
    <property type="protein sequence ID" value="GGB16401.1"/>
    <property type="molecule type" value="Genomic_DNA"/>
</dbReference>
<gene>
    <name evidence="11" type="primary">sapB</name>
    <name evidence="11" type="ORF">GCM10007414_32300</name>
</gene>
<dbReference type="InterPro" id="IPR035906">
    <property type="entry name" value="MetI-like_sf"/>
</dbReference>
<keyword evidence="7 9" id="KW-0472">Membrane</keyword>
<evidence type="ECO:0000259" key="10">
    <source>
        <dbReference type="PROSITE" id="PS50928"/>
    </source>
</evidence>
<keyword evidence="4" id="KW-0997">Cell inner membrane</keyword>
<dbReference type="Pfam" id="PF00528">
    <property type="entry name" value="BPD_transp_1"/>
    <property type="match status" value="1"/>
</dbReference>
<feature type="transmembrane region" description="Helical" evidence="9">
    <location>
        <begin position="70"/>
        <end position="98"/>
    </location>
</feature>